<dbReference type="Pfam" id="PF17959">
    <property type="entry name" value="EF-hand_14"/>
    <property type="match status" value="1"/>
</dbReference>
<evidence type="ECO:0000256" key="8">
    <source>
        <dbReference type="ARBA" id="ARBA00023043"/>
    </source>
</evidence>
<dbReference type="GO" id="GO:0006543">
    <property type="term" value="P:L-glutamine catabolic process"/>
    <property type="evidence" value="ECO:0007669"/>
    <property type="project" value="TreeGrafter"/>
</dbReference>
<name>A0A498NHS3_LABRO</name>
<dbReference type="PANTHER" id="PTHR12544:SF49">
    <property type="entry name" value="GLUTAMINASE KIDNEY ISOFORM, MITOCHONDRIAL"/>
    <property type="match status" value="1"/>
</dbReference>
<keyword evidence="15" id="KW-1185">Reference proteome</keyword>
<keyword evidence="4" id="KW-0677">Repeat</keyword>
<evidence type="ECO:0000256" key="10">
    <source>
        <dbReference type="ARBA" id="ARBA00049534"/>
    </source>
</evidence>
<evidence type="ECO:0000313" key="14">
    <source>
        <dbReference type="EMBL" id="RXN31403.1"/>
    </source>
</evidence>
<evidence type="ECO:0000256" key="11">
    <source>
        <dbReference type="PROSITE-ProRule" id="PRU00023"/>
    </source>
</evidence>
<dbReference type="InterPro" id="IPR012338">
    <property type="entry name" value="Beta-lactam/transpept-like"/>
</dbReference>
<dbReference type="Proteomes" id="UP000290572">
    <property type="component" value="Unassembled WGS sequence"/>
</dbReference>
<dbReference type="PROSITE" id="PS50088">
    <property type="entry name" value="ANK_REPEAT"/>
    <property type="match status" value="1"/>
</dbReference>
<dbReference type="InterPro" id="IPR002110">
    <property type="entry name" value="Ankyrin_rpt"/>
</dbReference>
<proteinExistence type="evidence at protein level"/>
<evidence type="ECO:0000256" key="4">
    <source>
        <dbReference type="ARBA" id="ARBA00022737"/>
    </source>
</evidence>
<evidence type="ECO:0000256" key="7">
    <source>
        <dbReference type="ARBA" id="ARBA00022990"/>
    </source>
</evidence>
<protein>
    <recommendedName>
        <fullName evidence="3">glutaminase</fullName>
        <ecNumber evidence="3">3.5.1.2</ecNumber>
    </recommendedName>
</protein>
<dbReference type="Gene3D" id="1.10.238.210">
    <property type="match status" value="1"/>
</dbReference>
<comment type="similarity">
    <text evidence="2">Belongs to the glutaminase family.</text>
</comment>
<dbReference type="InterPro" id="IPR036770">
    <property type="entry name" value="Ankyrin_rpt-contain_sf"/>
</dbReference>
<comment type="subcellular location">
    <subcellularLocation>
        <location evidence="1">Mitochondrion</location>
    </subcellularLocation>
</comment>
<keyword evidence="5" id="KW-0378">Hydrolase</keyword>
<evidence type="ECO:0000256" key="5">
    <source>
        <dbReference type="ARBA" id="ARBA00022801"/>
    </source>
</evidence>
<sequence length="590" mass="65415">MPGMADSLVITCPRGFGGADASFGRRRKAGILPSLEDLLFYSIAEGQEKIPAHKFITALKATGLRTGDPRLKECMDMLKVTLKSTSDGVMLDRHLFKKCVQSNIVLLTQAFRKKFVIPDFQSFAAHIDTLYEKGKKLTGGLVADYIPQLAKFSPDLWAVSLCTVDGQRHTVGDTKVPFCLQSCVKPLKYAIAVHDHGTEYVHRFIGKEPSGLRFNKLFLNEEDKPHNPMVNAGAIVCTSLIKQGASNAEKFDYLMCFLKKMAGNEYVGFSNATFQSERESGDRNFAIGYYLKEKKCFPDGTDMTAVLDLYFQLCSIEVNCESASVMAATLANGGFCPITGERVLSPEAVRDTLSLMHSCGMYDFSGQFAFHVGLPAKSGVSGGILLVVPNVMGIMCWSPPLDKLGNSVRGIQFCTDLVSLFNFHNYDNLRHFAKKLDPRREGGDQRQYTFGPQDNESLSKELALKDNVWRKVKSVINLLFAAYTGDVSALRRFALSSMDMEQRDYDSRTALHVAAAEGHIEVVRFLLEACKVNPGPKDRWGNTPIDEATHFGHHEVLALLQEYNNKYNPPVNGGADKENTEKNLDGMLET</sequence>
<feature type="repeat" description="ANK" evidence="11">
    <location>
        <begin position="506"/>
        <end position="528"/>
    </location>
</feature>
<keyword evidence="8 11" id="KW-0040">ANK repeat</keyword>
<dbReference type="InterPro" id="IPR041541">
    <property type="entry name" value="Glutaminase_EF-hand"/>
</dbReference>
<feature type="domain" description="Glutaminase EF-hand" evidence="13">
    <location>
        <begin position="36"/>
        <end position="118"/>
    </location>
</feature>
<evidence type="ECO:0000256" key="2">
    <source>
        <dbReference type="ARBA" id="ARBA00011076"/>
    </source>
</evidence>
<feature type="compositionally biased region" description="Basic and acidic residues" evidence="12">
    <location>
        <begin position="575"/>
        <end position="584"/>
    </location>
</feature>
<evidence type="ECO:0000256" key="9">
    <source>
        <dbReference type="ARBA" id="ARBA00023128"/>
    </source>
</evidence>
<evidence type="ECO:0007829" key="16">
    <source>
        <dbReference type="PeptideAtlas" id="A0A498NHS3"/>
    </source>
</evidence>
<dbReference type="FunFam" id="1.10.238.210:FF:000001">
    <property type="entry name" value="Glutaminase kidney isoform, mitochondrial"/>
    <property type="match status" value="1"/>
</dbReference>
<evidence type="ECO:0000256" key="6">
    <source>
        <dbReference type="ARBA" id="ARBA00022946"/>
    </source>
</evidence>
<accession>A0A498NHS3</accession>
<evidence type="ECO:0000313" key="15">
    <source>
        <dbReference type="Proteomes" id="UP000290572"/>
    </source>
</evidence>
<dbReference type="Gene3D" id="3.40.710.10">
    <property type="entry name" value="DD-peptidase/beta-lactamase superfamily"/>
    <property type="match status" value="1"/>
</dbReference>
<feature type="region of interest" description="Disordered" evidence="12">
    <location>
        <begin position="568"/>
        <end position="590"/>
    </location>
</feature>
<dbReference type="FunFam" id="1.25.40.20:FF:000019">
    <property type="entry name" value="Glutaminase liver isoform, mitochondrial"/>
    <property type="match status" value="1"/>
</dbReference>
<dbReference type="InterPro" id="IPR015868">
    <property type="entry name" value="Glutaminase"/>
</dbReference>
<dbReference type="GO" id="GO:0005739">
    <property type="term" value="C:mitochondrion"/>
    <property type="evidence" value="ECO:0007669"/>
    <property type="project" value="UniProtKB-SubCell"/>
</dbReference>
<dbReference type="EC" id="3.5.1.2" evidence="3"/>
<dbReference type="PANTHER" id="PTHR12544">
    <property type="entry name" value="GLUTAMINASE"/>
    <property type="match status" value="1"/>
</dbReference>
<dbReference type="AlphaFoldDB" id="A0A498NHS3"/>
<evidence type="ECO:0000259" key="13">
    <source>
        <dbReference type="Pfam" id="PF17959"/>
    </source>
</evidence>
<dbReference type="SMART" id="SM00248">
    <property type="entry name" value="ANK"/>
    <property type="match status" value="2"/>
</dbReference>
<dbReference type="GO" id="GO:0004359">
    <property type="term" value="F:glutaminase activity"/>
    <property type="evidence" value="ECO:0007669"/>
    <property type="project" value="UniProtKB-EC"/>
</dbReference>
<dbReference type="PROSITE" id="PS50297">
    <property type="entry name" value="ANK_REP_REGION"/>
    <property type="match status" value="1"/>
</dbReference>
<dbReference type="FunFam" id="3.40.710.10:FF:000002">
    <property type="entry name" value="glutaminase kidney isoform, mitochondrial"/>
    <property type="match status" value="1"/>
</dbReference>
<reference evidence="14 15" key="1">
    <citation type="submission" date="2018-03" db="EMBL/GenBank/DDBJ databases">
        <title>Draft genome sequence of Rohu Carp (Labeo rohita).</title>
        <authorList>
            <person name="Das P."/>
            <person name="Kushwaha B."/>
            <person name="Joshi C.G."/>
            <person name="Kumar D."/>
            <person name="Nagpure N.S."/>
            <person name="Sahoo L."/>
            <person name="Das S.P."/>
            <person name="Bit A."/>
            <person name="Patnaik S."/>
            <person name="Meher P.K."/>
            <person name="Jayasankar P."/>
            <person name="Koringa P.G."/>
            <person name="Patel N.V."/>
            <person name="Hinsu A.T."/>
            <person name="Kumar R."/>
            <person name="Pandey M."/>
            <person name="Agarwal S."/>
            <person name="Srivastava S."/>
            <person name="Singh M."/>
            <person name="Iquebal M.A."/>
            <person name="Jaiswal S."/>
            <person name="Angadi U.B."/>
            <person name="Kumar N."/>
            <person name="Raza M."/>
            <person name="Shah T.M."/>
            <person name="Rai A."/>
            <person name="Jena J.K."/>
        </authorList>
    </citation>
    <scope>NUCLEOTIDE SEQUENCE [LARGE SCALE GENOMIC DNA]</scope>
    <source>
        <strain evidence="14">DASCIFA01</strain>
        <tissue evidence="14">Testis</tissue>
    </source>
</reference>
<dbReference type="SUPFAM" id="SSF48403">
    <property type="entry name" value="Ankyrin repeat"/>
    <property type="match status" value="1"/>
</dbReference>
<dbReference type="NCBIfam" id="TIGR03814">
    <property type="entry name" value="Gln_ase"/>
    <property type="match status" value="1"/>
</dbReference>
<evidence type="ECO:0000256" key="12">
    <source>
        <dbReference type="SAM" id="MobiDB-lite"/>
    </source>
</evidence>
<dbReference type="Pfam" id="PF04960">
    <property type="entry name" value="Glutaminase"/>
    <property type="match status" value="1"/>
</dbReference>
<keyword evidence="9" id="KW-0496">Mitochondrion</keyword>
<keyword evidence="7" id="KW-0007">Acetylation</keyword>
<keyword evidence="6" id="KW-0809">Transit peptide</keyword>
<evidence type="ECO:0000256" key="1">
    <source>
        <dbReference type="ARBA" id="ARBA00004173"/>
    </source>
</evidence>
<keyword evidence="16" id="KW-1267">Proteomics identification</keyword>
<dbReference type="SUPFAM" id="SSF56601">
    <property type="entry name" value="beta-lactamase/transpeptidase-like"/>
    <property type="match status" value="1"/>
</dbReference>
<comment type="caution">
    <text evidence="14">The sequence shown here is derived from an EMBL/GenBank/DDBJ whole genome shotgun (WGS) entry which is preliminary data.</text>
</comment>
<dbReference type="Gene3D" id="1.25.40.20">
    <property type="entry name" value="Ankyrin repeat-containing domain"/>
    <property type="match status" value="1"/>
</dbReference>
<comment type="catalytic activity">
    <reaction evidence="10">
        <text>L-glutamine + H2O = L-glutamate + NH4(+)</text>
        <dbReference type="Rhea" id="RHEA:15889"/>
        <dbReference type="ChEBI" id="CHEBI:15377"/>
        <dbReference type="ChEBI" id="CHEBI:28938"/>
        <dbReference type="ChEBI" id="CHEBI:29985"/>
        <dbReference type="ChEBI" id="CHEBI:58359"/>
        <dbReference type="EC" id="3.5.1.2"/>
    </reaction>
</comment>
<organism evidence="14 15">
    <name type="scientific">Labeo rohita</name>
    <name type="common">Indian major carp</name>
    <name type="synonym">Cyprinus rohita</name>
    <dbReference type="NCBI Taxonomy" id="84645"/>
    <lineage>
        <taxon>Eukaryota</taxon>
        <taxon>Metazoa</taxon>
        <taxon>Chordata</taxon>
        <taxon>Craniata</taxon>
        <taxon>Vertebrata</taxon>
        <taxon>Euteleostomi</taxon>
        <taxon>Actinopterygii</taxon>
        <taxon>Neopterygii</taxon>
        <taxon>Teleostei</taxon>
        <taxon>Ostariophysi</taxon>
        <taxon>Cypriniformes</taxon>
        <taxon>Cyprinidae</taxon>
        <taxon>Labeoninae</taxon>
        <taxon>Labeonini</taxon>
        <taxon>Labeo</taxon>
    </lineage>
</organism>
<gene>
    <name evidence="14" type="ORF">ROHU_017067</name>
</gene>
<dbReference type="STRING" id="84645.A0A498NHS3"/>
<evidence type="ECO:0000256" key="3">
    <source>
        <dbReference type="ARBA" id="ARBA00012918"/>
    </source>
</evidence>
<dbReference type="GO" id="GO:0006537">
    <property type="term" value="P:glutamate biosynthetic process"/>
    <property type="evidence" value="ECO:0007669"/>
    <property type="project" value="TreeGrafter"/>
</dbReference>
<dbReference type="EMBL" id="QBIY01011468">
    <property type="protein sequence ID" value="RXN31403.1"/>
    <property type="molecule type" value="Genomic_DNA"/>
</dbReference>
<dbReference type="HAMAP" id="MF_00313">
    <property type="entry name" value="Glutaminase"/>
    <property type="match status" value="1"/>
</dbReference>
<dbReference type="Pfam" id="PF12796">
    <property type="entry name" value="Ank_2"/>
    <property type="match status" value="1"/>
</dbReference>